<feature type="domain" description="NACHT" evidence="2">
    <location>
        <begin position="115"/>
        <end position="260"/>
    </location>
</feature>
<dbReference type="PANTHER" id="PTHR10039:SF14">
    <property type="entry name" value="NACHT DOMAIN-CONTAINING PROTEIN"/>
    <property type="match status" value="1"/>
</dbReference>
<reference evidence="3 4" key="1">
    <citation type="submission" date="2014-04" db="EMBL/GenBank/DDBJ databases">
        <authorList>
            <consortium name="DOE Joint Genome Institute"/>
            <person name="Kuo A."/>
            <person name="Tarkka M."/>
            <person name="Buscot F."/>
            <person name="Kohler A."/>
            <person name="Nagy L.G."/>
            <person name="Floudas D."/>
            <person name="Copeland A."/>
            <person name="Barry K.W."/>
            <person name="Cichocki N."/>
            <person name="Veneault-Fourrey C."/>
            <person name="LaButti K."/>
            <person name="Lindquist E.A."/>
            <person name="Lipzen A."/>
            <person name="Lundell T."/>
            <person name="Morin E."/>
            <person name="Murat C."/>
            <person name="Sun H."/>
            <person name="Tunlid A."/>
            <person name="Henrissat B."/>
            <person name="Grigoriev I.V."/>
            <person name="Hibbett D.S."/>
            <person name="Martin F."/>
            <person name="Nordberg H.P."/>
            <person name="Cantor M.N."/>
            <person name="Hua S.X."/>
        </authorList>
    </citation>
    <scope>NUCLEOTIDE SEQUENCE [LARGE SCALE GENOMIC DNA]</scope>
    <source>
        <strain evidence="3 4">F 1598</strain>
    </source>
</reference>
<dbReference type="AlphaFoldDB" id="A0A0C3EQN7"/>
<dbReference type="EMBL" id="KN833054">
    <property type="protein sequence ID" value="KIM74905.1"/>
    <property type="molecule type" value="Genomic_DNA"/>
</dbReference>
<dbReference type="Proteomes" id="UP000054166">
    <property type="component" value="Unassembled WGS sequence"/>
</dbReference>
<feature type="non-terminal residue" evidence="3">
    <location>
        <position position="1"/>
    </location>
</feature>
<accession>A0A0C3EQN7</accession>
<dbReference type="InterPro" id="IPR027417">
    <property type="entry name" value="P-loop_NTPase"/>
</dbReference>
<evidence type="ECO:0000313" key="3">
    <source>
        <dbReference type="EMBL" id="KIM74905.1"/>
    </source>
</evidence>
<dbReference type="InterPro" id="IPR056884">
    <property type="entry name" value="NPHP3-like_N"/>
</dbReference>
<reference evidence="4" key="2">
    <citation type="submission" date="2015-01" db="EMBL/GenBank/DDBJ databases">
        <title>Evolutionary Origins and Diversification of the Mycorrhizal Mutualists.</title>
        <authorList>
            <consortium name="DOE Joint Genome Institute"/>
            <consortium name="Mycorrhizal Genomics Consortium"/>
            <person name="Kohler A."/>
            <person name="Kuo A."/>
            <person name="Nagy L.G."/>
            <person name="Floudas D."/>
            <person name="Copeland A."/>
            <person name="Barry K.W."/>
            <person name="Cichocki N."/>
            <person name="Veneault-Fourrey C."/>
            <person name="LaButti K."/>
            <person name="Lindquist E.A."/>
            <person name="Lipzen A."/>
            <person name="Lundell T."/>
            <person name="Morin E."/>
            <person name="Murat C."/>
            <person name="Riley R."/>
            <person name="Ohm R."/>
            <person name="Sun H."/>
            <person name="Tunlid A."/>
            <person name="Henrissat B."/>
            <person name="Grigoriev I.V."/>
            <person name="Hibbett D.S."/>
            <person name="Martin F."/>
        </authorList>
    </citation>
    <scope>NUCLEOTIDE SEQUENCE [LARGE SCALE GENOMIC DNA]</scope>
    <source>
        <strain evidence="4">F 1598</strain>
    </source>
</reference>
<dbReference type="InParanoid" id="A0A0C3EQN7"/>
<organism evidence="3 4">
    <name type="scientific">Piloderma croceum (strain F 1598)</name>
    <dbReference type="NCBI Taxonomy" id="765440"/>
    <lineage>
        <taxon>Eukaryota</taxon>
        <taxon>Fungi</taxon>
        <taxon>Dikarya</taxon>
        <taxon>Basidiomycota</taxon>
        <taxon>Agaricomycotina</taxon>
        <taxon>Agaricomycetes</taxon>
        <taxon>Agaricomycetidae</taxon>
        <taxon>Atheliales</taxon>
        <taxon>Atheliaceae</taxon>
        <taxon>Piloderma</taxon>
    </lineage>
</organism>
<keyword evidence="1" id="KW-0677">Repeat</keyword>
<protein>
    <recommendedName>
        <fullName evidence="2">NACHT domain-containing protein</fullName>
    </recommendedName>
</protein>
<dbReference type="HOGENOM" id="CLU_000288_6_10_1"/>
<dbReference type="SUPFAM" id="SSF52540">
    <property type="entry name" value="P-loop containing nucleoside triphosphate hydrolases"/>
    <property type="match status" value="1"/>
</dbReference>
<keyword evidence="4" id="KW-1185">Reference proteome</keyword>
<evidence type="ECO:0000256" key="1">
    <source>
        <dbReference type="ARBA" id="ARBA00022737"/>
    </source>
</evidence>
<name>A0A0C3EQN7_PILCF</name>
<dbReference type="PROSITE" id="PS50837">
    <property type="entry name" value="NACHT"/>
    <property type="match status" value="1"/>
</dbReference>
<proteinExistence type="predicted"/>
<dbReference type="Pfam" id="PF24883">
    <property type="entry name" value="NPHP3_N"/>
    <property type="match status" value="1"/>
</dbReference>
<gene>
    <name evidence="3" type="ORF">PILCRDRAFT_800379</name>
</gene>
<dbReference type="InterPro" id="IPR007111">
    <property type="entry name" value="NACHT_NTPase"/>
</dbReference>
<dbReference type="Gene3D" id="3.40.50.300">
    <property type="entry name" value="P-loop containing nucleotide triphosphate hydrolases"/>
    <property type="match status" value="1"/>
</dbReference>
<evidence type="ECO:0000259" key="2">
    <source>
        <dbReference type="PROSITE" id="PS50837"/>
    </source>
</evidence>
<evidence type="ECO:0000313" key="4">
    <source>
        <dbReference type="Proteomes" id="UP000054166"/>
    </source>
</evidence>
<dbReference type="PANTHER" id="PTHR10039">
    <property type="entry name" value="AMELOGENIN"/>
    <property type="match status" value="1"/>
</dbReference>
<dbReference type="OrthoDB" id="3014077at2759"/>
<sequence length="588" mass="65885">NIASIVGHLICFIQDFLAWKHEFKSALKQPHHPSLSTTIMAFHNASHVDARYNVFLNAGRDLYNITQVHSLDHTLDILEPARMDASTRSECLPGTRTDILRSIADWAKSTSVEKRLLWLKGLAGSGKSTLSTTIAHTLQEQGRLGAFVFFSRDVEERSQPANVIRTIAYQLASFSPVIRTAIAQAIDTTPRITQSALRFQFTKLLIEPLRTLPATGGPVVLILDALDECGSAEDRKPLLSLLSSESVHLPSFVRIFITSRDERDIRCALEEQSHVLIRELNLTSENNTNDILHFFRSRMAEIRSTNKLARDWPGDSAIFALCKQAAGLFVWASTACRFINGYDPLRNLDVVLSGGMSTTAQSALDALYQTALKSAVKDIWDDKYFRTDFCSIMGTILVARNPISDKTIDTLLSLERPSRYIISRLGCVLHCSDTGPVRILHPSFADFLSDRLRCGSDLWHIDTLLHNRLLAVHCISHLNTVLRRNFRNLVLSQATVDEVLPEATSYACTSWIDHVCVITEDADFVRHNLDQFLFRHLLHWIEAMSILKKSKTTITSVLCLHDWLRVRGPVLLTSHADGIAIATPTPTN</sequence>